<dbReference type="InterPro" id="IPR012906">
    <property type="entry name" value="PaaX-like_N"/>
</dbReference>
<evidence type="ECO:0000259" key="2">
    <source>
        <dbReference type="Pfam" id="PF07848"/>
    </source>
</evidence>
<sequence length="287" mass="31357">MNPSPRALILSLMLGAESRGDGVLGARELLAACALFGVPESTVRVTLTRAVAGGLMRVPRRGSYALGPSARALADEVHRWRGTASLMTPWAGDWIAVHVGATGRSDRVALRARERAFGLLGMAEFERGLHLRPNNLCGGAGSLRQRLQALVPAGTDIGTVFLLQDLSDADTQRAHGLWDTSALDHAYRDTTARLCAWLDDYSRLALDRAARESFTLGHDAIRQLMFDPLLPAPLIDHGARERFMQAVVRFDDAGQAIWQRFLTAARQQDPRDRSPVTPHPLDQETAP</sequence>
<dbReference type="PANTHER" id="PTHR30319">
    <property type="entry name" value="PHENYLACETIC ACID REGULATOR-RELATED TRANSCRIPTIONAL REPRESSOR"/>
    <property type="match status" value="1"/>
</dbReference>
<dbReference type="Pfam" id="PF08223">
    <property type="entry name" value="PaaX_C"/>
    <property type="match status" value="1"/>
</dbReference>
<dbReference type="PANTHER" id="PTHR30319:SF1">
    <property type="entry name" value="TRANSCRIPTIONAL REPRESSOR PAAX"/>
    <property type="match status" value="1"/>
</dbReference>
<feature type="region of interest" description="Disordered" evidence="1">
    <location>
        <begin position="264"/>
        <end position="287"/>
    </location>
</feature>
<evidence type="ECO:0000259" key="3">
    <source>
        <dbReference type="Pfam" id="PF08223"/>
    </source>
</evidence>
<dbReference type="Proteomes" id="UP001596495">
    <property type="component" value="Unassembled WGS sequence"/>
</dbReference>
<dbReference type="InterPro" id="IPR036388">
    <property type="entry name" value="WH-like_DNA-bd_sf"/>
</dbReference>
<comment type="caution">
    <text evidence="4">The sequence shown here is derived from an EMBL/GenBank/DDBJ whole genome shotgun (WGS) entry which is preliminary data.</text>
</comment>
<dbReference type="RefSeq" id="WP_382258326.1">
    <property type="nucleotide sequence ID" value="NZ_JBHTBX010000008.1"/>
</dbReference>
<dbReference type="EMBL" id="JBHTBX010000008">
    <property type="protein sequence ID" value="MFC7435522.1"/>
    <property type="molecule type" value="Genomic_DNA"/>
</dbReference>
<evidence type="ECO:0000313" key="5">
    <source>
        <dbReference type="Proteomes" id="UP001596495"/>
    </source>
</evidence>
<dbReference type="InterPro" id="IPR013225">
    <property type="entry name" value="PaaX_C"/>
</dbReference>
<dbReference type="Pfam" id="PF07848">
    <property type="entry name" value="PaaX"/>
    <property type="match status" value="1"/>
</dbReference>
<keyword evidence="5" id="KW-1185">Reference proteome</keyword>
<evidence type="ECO:0000313" key="4">
    <source>
        <dbReference type="EMBL" id="MFC7435522.1"/>
    </source>
</evidence>
<reference evidence="5" key="1">
    <citation type="journal article" date="2019" name="Int. J. Syst. Evol. Microbiol.">
        <title>The Global Catalogue of Microorganisms (GCM) 10K type strain sequencing project: providing services to taxonomists for standard genome sequencing and annotation.</title>
        <authorList>
            <consortium name="The Broad Institute Genomics Platform"/>
            <consortium name="The Broad Institute Genome Sequencing Center for Infectious Disease"/>
            <person name="Wu L."/>
            <person name="Ma J."/>
        </authorList>
    </citation>
    <scope>NUCLEOTIDE SEQUENCE [LARGE SCALE GENOMIC DNA]</scope>
    <source>
        <strain evidence="5">CCUG 54518</strain>
    </source>
</reference>
<name>A0ABW2RBQ4_9BURK</name>
<feature type="domain" description="Transcriptional repressor PaaX-like C-terminal" evidence="3">
    <location>
        <begin position="178"/>
        <end position="259"/>
    </location>
</feature>
<accession>A0ABW2RBQ4</accession>
<gene>
    <name evidence="4" type="ORF">ACFQNJ_13490</name>
</gene>
<organism evidence="4 5">
    <name type="scientific">Hydrogenophaga bisanensis</name>
    <dbReference type="NCBI Taxonomy" id="439611"/>
    <lineage>
        <taxon>Bacteria</taxon>
        <taxon>Pseudomonadati</taxon>
        <taxon>Pseudomonadota</taxon>
        <taxon>Betaproteobacteria</taxon>
        <taxon>Burkholderiales</taxon>
        <taxon>Comamonadaceae</taxon>
        <taxon>Hydrogenophaga</taxon>
    </lineage>
</organism>
<evidence type="ECO:0000256" key="1">
    <source>
        <dbReference type="SAM" id="MobiDB-lite"/>
    </source>
</evidence>
<feature type="domain" description="Transcriptional repressor PaaX-like N-terminal" evidence="2">
    <location>
        <begin position="5"/>
        <end position="66"/>
    </location>
</feature>
<protein>
    <submittedName>
        <fullName evidence="4">PaaX family transcriptional regulator C-terminal domain-containing protein</fullName>
    </submittedName>
</protein>
<dbReference type="Gene3D" id="1.10.10.10">
    <property type="entry name" value="Winged helix-like DNA-binding domain superfamily/Winged helix DNA-binding domain"/>
    <property type="match status" value="1"/>
</dbReference>
<dbReference type="Gene3D" id="3.30.70.2650">
    <property type="match status" value="1"/>
</dbReference>
<proteinExistence type="predicted"/>